<name>A0A517SL47_9PLAN</name>
<comment type="similarity">
    <text evidence="1">Belongs to the TolB family.</text>
</comment>
<evidence type="ECO:0000313" key="4">
    <source>
        <dbReference type="EMBL" id="QDT56838.1"/>
    </source>
</evidence>
<dbReference type="PANTHER" id="PTHR36842">
    <property type="entry name" value="PROTEIN TOLB HOMOLOG"/>
    <property type="match status" value="1"/>
</dbReference>
<gene>
    <name evidence="4" type="ORF">Pan44_48980</name>
</gene>
<proteinExistence type="inferred from homology"/>
<accession>A0A517SL47</accession>
<evidence type="ECO:0000256" key="1">
    <source>
        <dbReference type="ARBA" id="ARBA00009820"/>
    </source>
</evidence>
<sequence length="298" mass="33098" precursor="true">MRSVVVLVLLCMMATRSLAQQPSQNARPVNAFYVLQSDGGGWKKLFEVPEYFPCNSPRVTADGSQIAFDAWKSRLGESLPEAHVLTCRLDGTDLKDLGPGAMPSWSRDGARIACCRYKEQQGAWLMDSDGTNSELLDSRGWGIQWSPDGRSVAFTRERNEVIIRDVSTGVERRLFPEGGSPHSRIYWNMTWSADSTKLAMIADLENNIRELAIVDARGAEYGFERRIAGQFNPMLSWNSDGTRLIFPERVDGVIKLSEIHPFRADPSRPVPGIPAAQRVASGCWLPDGSKLIVLVTEP</sequence>
<dbReference type="OrthoDB" id="269409at2"/>
<feature type="chain" id="PRO_5022068585" evidence="2">
    <location>
        <begin position="20"/>
        <end position="298"/>
    </location>
</feature>
<evidence type="ECO:0000256" key="2">
    <source>
        <dbReference type="SAM" id="SignalP"/>
    </source>
</evidence>
<dbReference type="KEGG" id="ccos:Pan44_48980"/>
<evidence type="ECO:0000313" key="5">
    <source>
        <dbReference type="Proteomes" id="UP000315700"/>
    </source>
</evidence>
<keyword evidence="2" id="KW-0732">Signal</keyword>
<dbReference type="Pfam" id="PF07676">
    <property type="entry name" value="PD40"/>
    <property type="match status" value="1"/>
</dbReference>
<organism evidence="4 5">
    <name type="scientific">Caulifigura coniformis</name>
    <dbReference type="NCBI Taxonomy" id="2527983"/>
    <lineage>
        <taxon>Bacteria</taxon>
        <taxon>Pseudomonadati</taxon>
        <taxon>Planctomycetota</taxon>
        <taxon>Planctomycetia</taxon>
        <taxon>Planctomycetales</taxon>
        <taxon>Planctomycetaceae</taxon>
        <taxon>Caulifigura</taxon>
    </lineage>
</organism>
<dbReference type="InParanoid" id="A0A517SL47"/>
<dbReference type="Proteomes" id="UP000315700">
    <property type="component" value="Chromosome"/>
</dbReference>
<dbReference type="AlphaFoldDB" id="A0A517SL47"/>
<feature type="domain" description="Ig-like" evidence="3">
    <location>
        <begin position="57"/>
        <end position="109"/>
    </location>
</feature>
<feature type="signal peptide" evidence="2">
    <location>
        <begin position="1"/>
        <end position="19"/>
    </location>
</feature>
<evidence type="ECO:0000259" key="3">
    <source>
        <dbReference type="PROSITE" id="PS50835"/>
    </source>
</evidence>
<reference evidence="4 5" key="1">
    <citation type="submission" date="2019-02" db="EMBL/GenBank/DDBJ databases">
        <title>Deep-cultivation of Planctomycetes and their phenomic and genomic characterization uncovers novel biology.</title>
        <authorList>
            <person name="Wiegand S."/>
            <person name="Jogler M."/>
            <person name="Boedeker C."/>
            <person name="Pinto D."/>
            <person name="Vollmers J."/>
            <person name="Rivas-Marin E."/>
            <person name="Kohn T."/>
            <person name="Peeters S.H."/>
            <person name="Heuer A."/>
            <person name="Rast P."/>
            <person name="Oberbeckmann S."/>
            <person name="Bunk B."/>
            <person name="Jeske O."/>
            <person name="Meyerdierks A."/>
            <person name="Storesund J.E."/>
            <person name="Kallscheuer N."/>
            <person name="Luecker S."/>
            <person name="Lage O.M."/>
            <person name="Pohl T."/>
            <person name="Merkel B.J."/>
            <person name="Hornburger P."/>
            <person name="Mueller R.-W."/>
            <person name="Bruemmer F."/>
            <person name="Labrenz M."/>
            <person name="Spormann A.M."/>
            <person name="Op den Camp H."/>
            <person name="Overmann J."/>
            <person name="Amann R."/>
            <person name="Jetten M.S.M."/>
            <person name="Mascher T."/>
            <person name="Medema M.H."/>
            <person name="Devos D.P."/>
            <person name="Kaster A.-K."/>
            <person name="Ovreas L."/>
            <person name="Rohde M."/>
            <person name="Galperin M.Y."/>
            <person name="Jogler C."/>
        </authorList>
    </citation>
    <scope>NUCLEOTIDE SEQUENCE [LARGE SCALE GENOMIC DNA]</scope>
    <source>
        <strain evidence="4 5">Pan44</strain>
    </source>
</reference>
<dbReference type="InterPro" id="IPR007110">
    <property type="entry name" value="Ig-like_dom"/>
</dbReference>
<protein>
    <submittedName>
        <fullName evidence="4">Translocation protein TolB</fullName>
    </submittedName>
</protein>
<keyword evidence="5" id="KW-1185">Reference proteome</keyword>
<dbReference type="SUPFAM" id="SSF82171">
    <property type="entry name" value="DPP6 N-terminal domain-like"/>
    <property type="match status" value="1"/>
</dbReference>
<dbReference type="PROSITE" id="PS50835">
    <property type="entry name" value="IG_LIKE"/>
    <property type="match status" value="1"/>
</dbReference>
<dbReference type="PANTHER" id="PTHR36842:SF1">
    <property type="entry name" value="PROTEIN TOLB"/>
    <property type="match status" value="1"/>
</dbReference>
<dbReference type="RefSeq" id="WP_145034254.1">
    <property type="nucleotide sequence ID" value="NZ_CP036271.1"/>
</dbReference>
<dbReference type="InterPro" id="IPR011659">
    <property type="entry name" value="WD40"/>
</dbReference>
<dbReference type="Gene3D" id="2.120.10.30">
    <property type="entry name" value="TolB, C-terminal domain"/>
    <property type="match status" value="1"/>
</dbReference>
<dbReference type="InterPro" id="IPR011042">
    <property type="entry name" value="6-blade_b-propeller_TolB-like"/>
</dbReference>
<dbReference type="EMBL" id="CP036271">
    <property type="protein sequence ID" value="QDT56838.1"/>
    <property type="molecule type" value="Genomic_DNA"/>
</dbReference>